<dbReference type="Pfam" id="PF02854">
    <property type="entry name" value="MIF4G"/>
    <property type="match status" value="1"/>
</dbReference>
<dbReference type="RefSeq" id="XP_007391662.1">
    <property type="nucleotide sequence ID" value="XM_007391600.1"/>
</dbReference>
<sequence>MSSPTSPTSESAGPFQTTETGSSVPFIDRDSSNETKHPRYYFDDGSIVVLAGRFKYRLHQYLFSRDSPYFANVFAHCMPSEPLNLADKKSSDFDAFLSVLYSTCYRPPDITSVDEWSAVLRLATEWSFDGICNLAIERLELIASPIEKIILSHSHSIPNWLPAAYVSLCRRPHPLTAAEIRAIEAEDVEVVMSVRETMLRAGLPLEVSEIIALIAKSIKSATNAATLTPPDPIPEVTNMAAFPRSNPIPATTKADASPRADSVPPSNPIPEVKDTAEVTLAEPGTEAAKVQKLYFEIHRRFDSASLLLLASADSTQNIASRTLAHVLSSVVQTEVVPLLEKLTPDNIDPIAREIAQWIDLTTRYNNSVTLQQIIDLVYDKATSDRASARVCSLLCQQLTGEIPANFQRPGDRDYEGGARFRDCLLDKCLREAKSTRLKMGTATQGSEELSAIELSSCDDEDALSVAHECEYAAVHFIGELLVVGVLAIDDPFRCLDNIVPEYCTESPSDEEARLVCAFLLTVGPCLPRANYDICKRMNRYLCFVKKVGAEGHSAQTAALVEKFSRMQRDSDVWPATP</sequence>
<dbReference type="SUPFAM" id="SSF54695">
    <property type="entry name" value="POZ domain"/>
    <property type="match status" value="1"/>
</dbReference>
<dbReference type="InterPro" id="IPR000210">
    <property type="entry name" value="BTB/POZ_dom"/>
</dbReference>
<feature type="domain" description="BTB" evidence="2">
    <location>
        <begin position="43"/>
        <end position="109"/>
    </location>
</feature>
<dbReference type="STRING" id="650164.K5WIY9"/>
<dbReference type="AlphaFoldDB" id="K5WIY9"/>
<dbReference type="OrthoDB" id="3248190at2759"/>
<evidence type="ECO:0000313" key="3">
    <source>
        <dbReference type="EMBL" id="EKM59089.1"/>
    </source>
</evidence>
<proteinExistence type="predicted"/>
<feature type="region of interest" description="Disordered" evidence="1">
    <location>
        <begin position="1"/>
        <end position="31"/>
    </location>
</feature>
<protein>
    <recommendedName>
        <fullName evidence="2">BTB domain-containing protein</fullName>
    </recommendedName>
</protein>
<feature type="compositionally biased region" description="Polar residues" evidence="1">
    <location>
        <begin position="1"/>
        <end position="23"/>
    </location>
</feature>
<dbReference type="HOGENOM" id="CLU_029620_1_0_1"/>
<dbReference type="SMART" id="SM00543">
    <property type="entry name" value="MIF4G"/>
    <property type="match status" value="1"/>
</dbReference>
<dbReference type="InterPro" id="IPR003890">
    <property type="entry name" value="MIF4G-like_typ-3"/>
</dbReference>
<name>K5WIY9_PHACS</name>
<dbReference type="GeneID" id="18910762"/>
<dbReference type="SUPFAM" id="SSF48371">
    <property type="entry name" value="ARM repeat"/>
    <property type="match status" value="1"/>
</dbReference>
<dbReference type="PROSITE" id="PS50097">
    <property type="entry name" value="BTB"/>
    <property type="match status" value="1"/>
</dbReference>
<reference evidence="3 4" key="1">
    <citation type="journal article" date="2012" name="BMC Genomics">
        <title>Comparative genomics of the white-rot fungi, Phanerochaete carnosa and P. chrysosporium, to elucidate the genetic basis of the distinct wood types they colonize.</title>
        <authorList>
            <person name="Suzuki H."/>
            <person name="MacDonald J."/>
            <person name="Syed K."/>
            <person name="Salamov A."/>
            <person name="Hori C."/>
            <person name="Aerts A."/>
            <person name="Henrissat B."/>
            <person name="Wiebenga A."/>
            <person name="vanKuyk P.A."/>
            <person name="Barry K."/>
            <person name="Lindquist E."/>
            <person name="LaButti K."/>
            <person name="Lapidus A."/>
            <person name="Lucas S."/>
            <person name="Coutinho P."/>
            <person name="Gong Y."/>
            <person name="Samejima M."/>
            <person name="Mahadevan R."/>
            <person name="Abou-Zaid M."/>
            <person name="de Vries R.P."/>
            <person name="Igarashi K."/>
            <person name="Yadav J.S."/>
            <person name="Grigoriev I.V."/>
            <person name="Master E.R."/>
        </authorList>
    </citation>
    <scope>NUCLEOTIDE SEQUENCE [LARGE SCALE GENOMIC DNA]</scope>
    <source>
        <strain evidence="3 4">HHB-10118-sp</strain>
    </source>
</reference>
<dbReference type="InParanoid" id="K5WIY9"/>
<dbReference type="Gene3D" id="1.25.40.180">
    <property type="match status" value="1"/>
</dbReference>
<evidence type="ECO:0000256" key="1">
    <source>
        <dbReference type="SAM" id="MobiDB-lite"/>
    </source>
</evidence>
<organism evidence="3 4">
    <name type="scientific">Phanerochaete carnosa (strain HHB-10118-sp)</name>
    <name type="common">White-rot fungus</name>
    <name type="synonym">Peniophora carnosa</name>
    <dbReference type="NCBI Taxonomy" id="650164"/>
    <lineage>
        <taxon>Eukaryota</taxon>
        <taxon>Fungi</taxon>
        <taxon>Dikarya</taxon>
        <taxon>Basidiomycota</taxon>
        <taxon>Agaricomycotina</taxon>
        <taxon>Agaricomycetes</taxon>
        <taxon>Polyporales</taxon>
        <taxon>Phanerochaetaceae</taxon>
        <taxon>Phanerochaete</taxon>
    </lineage>
</organism>
<keyword evidence="4" id="KW-1185">Reference proteome</keyword>
<dbReference type="KEGG" id="pco:PHACADRAFT_191395"/>
<feature type="region of interest" description="Disordered" evidence="1">
    <location>
        <begin position="240"/>
        <end position="271"/>
    </location>
</feature>
<gene>
    <name evidence="3" type="ORF">PHACADRAFT_191395</name>
</gene>
<dbReference type="PANTHER" id="PTHR23253">
    <property type="entry name" value="EUKARYOTIC TRANSLATION INITIATION FACTOR 4 GAMMA"/>
    <property type="match status" value="1"/>
</dbReference>
<dbReference type="Gene3D" id="3.30.710.10">
    <property type="entry name" value="Potassium Channel Kv1.1, Chain A"/>
    <property type="match status" value="1"/>
</dbReference>
<dbReference type="GO" id="GO:0003723">
    <property type="term" value="F:RNA binding"/>
    <property type="evidence" value="ECO:0007669"/>
    <property type="project" value="InterPro"/>
</dbReference>
<dbReference type="InterPro" id="IPR011333">
    <property type="entry name" value="SKP1/BTB/POZ_sf"/>
</dbReference>
<dbReference type="EMBL" id="JH930469">
    <property type="protein sequence ID" value="EKM59089.1"/>
    <property type="molecule type" value="Genomic_DNA"/>
</dbReference>
<evidence type="ECO:0000259" key="2">
    <source>
        <dbReference type="PROSITE" id="PS50097"/>
    </source>
</evidence>
<dbReference type="Proteomes" id="UP000008370">
    <property type="component" value="Unassembled WGS sequence"/>
</dbReference>
<dbReference type="InterPro" id="IPR016024">
    <property type="entry name" value="ARM-type_fold"/>
</dbReference>
<evidence type="ECO:0000313" key="4">
    <source>
        <dbReference type="Proteomes" id="UP000008370"/>
    </source>
</evidence>
<accession>K5WIY9</accession>